<proteinExistence type="predicted"/>
<keyword evidence="1" id="KW-0472">Membrane</keyword>
<protein>
    <submittedName>
        <fullName evidence="2">Uncharacterized protein</fullName>
    </submittedName>
</protein>
<evidence type="ECO:0000256" key="1">
    <source>
        <dbReference type="SAM" id="Phobius"/>
    </source>
</evidence>
<accession>A0A840QS79</accession>
<keyword evidence="1" id="KW-1133">Transmembrane helix</keyword>
<organism evidence="2 3">
    <name type="scientific">Texcoconibacillus texcoconensis</name>
    <dbReference type="NCBI Taxonomy" id="1095777"/>
    <lineage>
        <taxon>Bacteria</taxon>
        <taxon>Bacillati</taxon>
        <taxon>Bacillota</taxon>
        <taxon>Bacilli</taxon>
        <taxon>Bacillales</taxon>
        <taxon>Bacillaceae</taxon>
        <taxon>Texcoconibacillus</taxon>
    </lineage>
</organism>
<keyword evidence="1" id="KW-0812">Transmembrane</keyword>
<comment type="caution">
    <text evidence="2">The sequence shown here is derived from an EMBL/GenBank/DDBJ whole genome shotgun (WGS) entry which is preliminary data.</text>
</comment>
<evidence type="ECO:0000313" key="2">
    <source>
        <dbReference type="EMBL" id="MBB5174200.1"/>
    </source>
</evidence>
<dbReference type="RefSeq" id="WP_184664629.1">
    <property type="nucleotide sequence ID" value="NZ_JACHHB010000010.1"/>
</dbReference>
<sequence length="98" mass="10582">MKMNTYSTEVTDWFLTLALFVSIAVGWGVGPVGWANNALTASNAIIVFADLTSNAYADDDRLIMSEAATNHLNNAREIAWAPGAFDNYDFDIVDGFGG</sequence>
<dbReference type="Proteomes" id="UP000551878">
    <property type="component" value="Unassembled WGS sequence"/>
</dbReference>
<dbReference type="AlphaFoldDB" id="A0A840QS79"/>
<reference evidence="2 3" key="1">
    <citation type="submission" date="2020-08" db="EMBL/GenBank/DDBJ databases">
        <title>Genomic Encyclopedia of Type Strains, Phase IV (KMG-IV): sequencing the most valuable type-strain genomes for metagenomic binning, comparative biology and taxonomic classification.</title>
        <authorList>
            <person name="Goeker M."/>
        </authorList>
    </citation>
    <scope>NUCLEOTIDE SEQUENCE [LARGE SCALE GENOMIC DNA]</scope>
    <source>
        <strain evidence="2 3">DSM 24696</strain>
    </source>
</reference>
<evidence type="ECO:0000313" key="3">
    <source>
        <dbReference type="Proteomes" id="UP000551878"/>
    </source>
</evidence>
<keyword evidence="3" id="KW-1185">Reference proteome</keyword>
<dbReference type="EMBL" id="JACHHB010000010">
    <property type="protein sequence ID" value="MBB5174200.1"/>
    <property type="molecule type" value="Genomic_DNA"/>
</dbReference>
<gene>
    <name evidence="2" type="ORF">HNQ41_002394</name>
</gene>
<name>A0A840QS79_9BACI</name>
<feature type="transmembrane region" description="Helical" evidence="1">
    <location>
        <begin position="12"/>
        <end position="34"/>
    </location>
</feature>